<keyword evidence="2" id="KW-1185">Reference proteome</keyword>
<proteinExistence type="predicted"/>
<dbReference type="AlphaFoldDB" id="A0A4Z2FW25"/>
<organism evidence="1 2">
    <name type="scientific">Liparis tanakae</name>
    <name type="common">Tanaka's snailfish</name>
    <dbReference type="NCBI Taxonomy" id="230148"/>
    <lineage>
        <taxon>Eukaryota</taxon>
        <taxon>Metazoa</taxon>
        <taxon>Chordata</taxon>
        <taxon>Craniata</taxon>
        <taxon>Vertebrata</taxon>
        <taxon>Euteleostomi</taxon>
        <taxon>Actinopterygii</taxon>
        <taxon>Neopterygii</taxon>
        <taxon>Teleostei</taxon>
        <taxon>Neoteleostei</taxon>
        <taxon>Acanthomorphata</taxon>
        <taxon>Eupercaria</taxon>
        <taxon>Perciformes</taxon>
        <taxon>Cottioidei</taxon>
        <taxon>Cottales</taxon>
        <taxon>Liparidae</taxon>
        <taxon>Liparis</taxon>
    </lineage>
</organism>
<accession>A0A4Z2FW25</accession>
<evidence type="ECO:0000313" key="2">
    <source>
        <dbReference type="Proteomes" id="UP000314294"/>
    </source>
</evidence>
<dbReference type="EMBL" id="SRLO01000868">
    <property type="protein sequence ID" value="TNN45085.1"/>
    <property type="molecule type" value="Genomic_DNA"/>
</dbReference>
<gene>
    <name evidence="1" type="ORF">EYF80_044730</name>
</gene>
<protein>
    <submittedName>
        <fullName evidence="1">Uncharacterized protein</fullName>
    </submittedName>
</protein>
<evidence type="ECO:0000313" key="1">
    <source>
        <dbReference type="EMBL" id="TNN45085.1"/>
    </source>
</evidence>
<name>A0A4Z2FW25_9TELE</name>
<sequence>MYNPKQGLDEGSRGKRGPLTGHVCLIKVTGPLGGRKGLSRRSKGAHVGLLWLHDTDYLLICRFLQPSDSEATKALRDVGKGLPLSLVFSPCSHCMDALPPAPFPELNHLSIISAAEPNHTLLPQKIQP</sequence>
<reference evidence="1 2" key="1">
    <citation type="submission" date="2019-03" db="EMBL/GenBank/DDBJ databases">
        <title>First draft genome of Liparis tanakae, snailfish: a comprehensive survey of snailfish specific genes.</title>
        <authorList>
            <person name="Kim W."/>
            <person name="Song I."/>
            <person name="Jeong J.-H."/>
            <person name="Kim D."/>
            <person name="Kim S."/>
            <person name="Ryu S."/>
            <person name="Song J.Y."/>
            <person name="Lee S.K."/>
        </authorList>
    </citation>
    <scope>NUCLEOTIDE SEQUENCE [LARGE SCALE GENOMIC DNA]</scope>
    <source>
        <tissue evidence="1">Muscle</tissue>
    </source>
</reference>
<dbReference type="Proteomes" id="UP000314294">
    <property type="component" value="Unassembled WGS sequence"/>
</dbReference>
<comment type="caution">
    <text evidence="1">The sequence shown here is derived from an EMBL/GenBank/DDBJ whole genome shotgun (WGS) entry which is preliminary data.</text>
</comment>